<accession>A0A016SW33</accession>
<protein>
    <submittedName>
        <fullName evidence="1">Uncharacterized protein</fullName>
    </submittedName>
</protein>
<dbReference type="EMBL" id="JARK01001504">
    <property type="protein sequence ID" value="EYB94735.1"/>
    <property type="molecule type" value="Genomic_DNA"/>
</dbReference>
<dbReference type="Proteomes" id="UP000024635">
    <property type="component" value="Unassembled WGS sequence"/>
</dbReference>
<sequence>MFSSSALSSVLTLDPHPSSSLEYCSVHHRTGAIRLRYTHLLRTTPVVEATVTLCAMERGVAQERGIAF</sequence>
<organism evidence="1 2">
    <name type="scientific">Ancylostoma ceylanicum</name>
    <dbReference type="NCBI Taxonomy" id="53326"/>
    <lineage>
        <taxon>Eukaryota</taxon>
        <taxon>Metazoa</taxon>
        <taxon>Ecdysozoa</taxon>
        <taxon>Nematoda</taxon>
        <taxon>Chromadorea</taxon>
        <taxon>Rhabditida</taxon>
        <taxon>Rhabditina</taxon>
        <taxon>Rhabditomorpha</taxon>
        <taxon>Strongyloidea</taxon>
        <taxon>Ancylostomatidae</taxon>
        <taxon>Ancylostomatinae</taxon>
        <taxon>Ancylostoma</taxon>
    </lineage>
</organism>
<comment type="caution">
    <text evidence="1">The sequence shown here is derived from an EMBL/GenBank/DDBJ whole genome shotgun (WGS) entry which is preliminary data.</text>
</comment>
<name>A0A016SW33_9BILA</name>
<reference evidence="2" key="1">
    <citation type="journal article" date="2015" name="Nat. Genet.">
        <title>The genome and transcriptome of the zoonotic hookworm Ancylostoma ceylanicum identify infection-specific gene families.</title>
        <authorList>
            <person name="Schwarz E.M."/>
            <person name="Hu Y."/>
            <person name="Antoshechkin I."/>
            <person name="Miller M.M."/>
            <person name="Sternberg P.W."/>
            <person name="Aroian R.V."/>
        </authorList>
    </citation>
    <scope>NUCLEOTIDE SEQUENCE</scope>
    <source>
        <strain evidence="2">HY135</strain>
    </source>
</reference>
<gene>
    <name evidence="1" type="primary">Acey_s0168.g199</name>
    <name evidence="1" type="ORF">Y032_0168g199</name>
</gene>
<evidence type="ECO:0000313" key="2">
    <source>
        <dbReference type="Proteomes" id="UP000024635"/>
    </source>
</evidence>
<evidence type="ECO:0000313" key="1">
    <source>
        <dbReference type="EMBL" id="EYB94735.1"/>
    </source>
</evidence>
<keyword evidence="2" id="KW-1185">Reference proteome</keyword>
<proteinExistence type="predicted"/>
<dbReference type="AlphaFoldDB" id="A0A016SW33"/>